<dbReference type="KEGG" id="fgg:FSB75_04250"/>
<dbReference type="OrthoDB" id="826619at2"/>
<dbReference type="AlphaFoldDB" id="A0A5B8UF63"/>
<dbReference type="PROSITE" id="PS51257">
    <property type="entry name" value="PROKAR_LIPOPROTEIN"/>
    <property type="match status" value="1"/>
</dbReference>
<dbReference type="PANTHER" id="PTHR37833">
    <property type="entry name" value="LIPOPROTEIN-RELATED"/>
    <property type="match status" value="1"/>
</dbReference>
<sequence length="151" mass="15820">MKHLFFILIGTSLFACNVNDTKVAGSNDGHAATSAVKDSANFTSIQWLDSTTQSLGNLTEGQVAEISWRFKNTGNKPLVIEDVQPGCGCTVADKPTEPIAPGGEGVIKAKFNSDGHPGHADKHISVLANLSNHNNGGTTQLGFTADVKAKS</sequence>
<gene>
    <name evidence="1" type="ORF">FSB75_04250</name>
</gene>
<evidence type="ECO:0000313" key="2">
    <source>
        <dbReference type="Proteomes" id="UP000321204"/>
    </source>
</evidence>
<keyword evidence="2" id="KW-1185">Reference proteome</keyword>
<reference evidence="1 2" key="1">
    <citation type="journal article" date="2015" name="Int. J. Syst. Evol. Microbiol.">
        <title>Flavisolibacter ginsenosidimutans sp. nov., with ginsenoside-converting activity isolated from soil used for cultivating ginseng.</title>
        <authorList>
            <person name="Zhao Y."/>
            <person name="Liu Q."/>
            <person name="Kang M.S."/>
            <person name="Jin F."/>
            <person name="Yu H."/>
            <person name="Im W.T."/>
        </authorList>
    </citation>
    <scope>NUCLEOTIDE SEQUENCE [LARGE SCALE GENOMIC DNA]</scope>
    <source>
        <strain evidence="1 2">Gsoil 636</strain>
    </source>
</reference>
<dbReference type="InterPro" id="IPR013783">
    <property type="entry name" value="Ig-like_fold"/>
</dbReference>
<proteinExistence type="predicted"/>
<organism evidence="1 2">
    <name type="scientific">Flavisolibacter ginsenosidimutans</name>
    <dbReference type="NCBI Taxonomy" id="661481"/>
    <lineage>
        <taxon>Bacteria</taxon>
        <taxon>Pseudomonadati</taxon>
        <taxon>Bacteroidota</taxon>
        <taxon>Chitinophagia</taxon>
        <taxon>Chitinophagales</taxon>
        <taxon>Chitinophagaceae</taxon>
        <taxon>Flavisolibacter</taxon>
    </lineage>
</organism>
<accession>A0A5B8UF63</accession>
<dbReference type="EMBL" id="CP042433">
    <property type="protein sequence ID" value="QEC55148.1"/>
    <property type="molecule type" value="Genomic_DNA"/>
</dbReference>
<dbReference type="Proteomes" id="UP000321204">
    <property type="component" value="Chromosome"/>
</dbReference>
<dbReference type="Pfam" id="PF07610">
    <property type="entry name" value="DUF1573"/>
    <property type="match status" value="1"/>
</dbReference>
<evidence type="ECO:0000313" key="1">
    <source>
        <dbReference type="EMBL" id="QEC55148.1"/>
    </source>
</evidence>
<dbReference type="RefSeq" id="WP_146783263.1">
    <property type="nucleotide sequence ID" value="NZ_BAABIO010000006.1"/>
</dbReference>
<dbReference type="Gene3D" id="2.60.40.10">
    <property type="entry name" value="Immunoglobulins"/>
    <property type="match status" value="1"/>
</dbReference>
<name>A0A5B8UF63_9BACT</name>
<dbReference type="InterPro" id="IPR011467">
    <property type="entry name" value="DUF1573"/>
</dbReference>
<protein>
    <submittedName>
        <fullName evidence="1">DUF1573 domain-containing protein</fullName>
    </submittedName>
</protein>
<dbReference type="PANTHER" id="PTHR37833:SF1">
    <property type="entry name" value="SIGNAL PEPTIDE PROTEIN"/>
    <property type="match status" value="1"/>
</dbReference>